<dbReference type="EMBL" id="JAAAWP010000009">
    <property type="protein sequence ID" value="NDW22663.1"/>
    <property type="molecule type" value="Genomic_DNA"/>
</dbReference>
<evidence type="ECO:0000256" key="2">
    <source>
        <dbReference type="ARBA" id="ARBA00007122"/>
    </source>
</evidence>
<dbReference type="GO" id="GO:0005829">
    <property type="term" value="C:cytosol"/>
    <property type="evidence" value="ECO:0007669"/>
    <property type="project" value="TreeGrafter"/>
</dbReference>
<dbReference type="InterPro" id="IPR042172">
    <property type="entry name" value="Adenosylhomocyst_ase-like_sf"/>
</dbReference>
<keyword evidence="4" id="KW-0520">NAD</keyword>
<dbReference type="GO" id="GO:0006730">
    <property type="term" value="P:one-carbon metabolic process"/>
    <property type="evidence" value="ECO:0007669"/>
    <property type="project" value="UniProtKB-KW"/>
</dbReference>
<keyword evidence="3" id="KW-0554">One-carbon metabolism</keyword>
<dbReference type="SMART" id="SM00996">
    <property type="entry name" value="AdoHcyase"/>
    <property type="match status" value="1"/>
</dbReference>
<feature type="domain" description="S-adenosyl-L-homocysteine hydrolase NAD binding" evidence="5">
    <location>
        <begin position="170"/>
        <end position="329"/>
    </location>
</feature>
<evidence type="ECO:0000256" key="3">
    <source>
        <dbReference type="ARBA" id="ARBA00022563"/>
    </source>
</evidence>
<dbReference type="PANTHER" id="PTHR23420">
    <property type="entry name" value="ADENOSYLHOMOCYSTEINASE"/>
    <property type="match status" value="1"/>
</dbReference>
<dbReference type="AlphaFoldDB" id="A0A6L9MXM5"/>
<dbReference type="SUPFAM" id="SSF51735">
    <property type="entry name" value="NAD(P)-binding Rossmann-fold domains"/>
    <property type="match status" value="1"/>
</dbReference>
<name>A0A6L9MXM5_9ALTE</name>
<protein>
    <submittedName>
        <fullName evidence="6">Adenosylhomocysteinase</fullName>
    </submittedName>
</protein>
<dbReference type="SUPFAM" id="SSF52283">
    <property type="entry name" value="Formate/glycerate dehydrogenase catalytic domain-like"/>
    <property type="match status" value="1"/>
</dbReference>
<dbReference type="Pfam" id="PF00670">
    <property type="entry name" value="AdoHcyase_NAD"/>
    <property type="match status" value="1"/>
</dbReference>
<comment type="cofactor">
    <cofactor evidence="1">
        <name>NAD(+)</name>
        <dbReference type="ChEBI" id="CHEBI:57540"/>
    </cofactor>
</comment>
<dbReference type="Proteomes" id="UP000478837">
    <property type="component" value="Unassembled WGS sequence"/>
</dbReference>
<keyword evidence="7" id="KW-1185">Reference proteome</keyword>
<dbReference type="Gene3D" id="3.40.50.1480">
    <property type="entry name" value="Adenosylhomocysteinase-like"/>
    <property type="match status" value="1"/>
</dbReference>
<dbReference type="InterPro" id="IPR036291">
    <property type="entry name" value="NAD(P)-bd_dom_sf"/>
</dbReference>
<proteinExistence type="inferred from homology"/>
<evidence type="ECO:0000256" key="4">
    <source>
        <dbReference type="ARBA" id="ARBA00023027"/>
    </source>
</evidence>
<dbReference type="Gene3D" id="3.40.50.720">
    <property type="entry name" value="NAD(P)-binding Rossmann-like Domain"/>
    <property type="match status" value="1"/>
</dbReference>
<dbReference type="Pfam" id="PF05221">
    <property type="entry name" value="AdoHcyase"/>
    <property type="match status" value="1"/>
</dbReference>
<evidence type="ECO:0000313" key="6">
    <source>
        <dbReference type="EMBL" id="NDW22663.1"/>
    </source>
</evidence>
<evidence type="ECO:0000259" key="5">
    <source>
        <dbReference type="SMART" id="SM00997"/>
    </source>
</evidence>
<sequence>MYQNFQAELDWARLHMPRTQKAVAELPELSHIKLACNMHLDLKMAPLVEGLLSRGCEVFLTTCNPTTVQDDVVDYLVKKGAVAHAWRDMDDAEWSASFDKALEWQPTHLCEMGADLTARFHEISSKGAAVPNVKASLEATGSGISRLNGMSPQYPIFNWDDLPVKEGLHNRHMVGLSAWQTFFQTTHLTLHEKVVVVVGYGLVGQGVAASAKAFGAQVQVAEIDKARALQAKYDGWPVVPLADAVKTADIIATATGASGVVHAGHLDAMKNNAFLLNVGHVAKEIDVAHLKANATHTEPMPYVNAYTGNGKTIFLLADGSMFNLTAGYGDSLNAFDVTLAVMAAGIGHIVGEGESHERGLYLLPESAWSSAL</sequence>
<dbReference type="InterPro" id="IPR000043">
    <property type="entry name" value="Adenosylhomocysteinase-like"/>
</dbReference>
<dbReference type="InterPro" id="IPR015878">
    <property type="entry name" value="Ado_hCys_hydrolase_NAD-bd"/>
</dbReference>
<comment type="caution">
    <text evidence="6">The sequence shown here is derived from an EMBL/GenBank/DDBJ whole genome shotgun (WGS) entry which is preliminary data.</text>
</comment>
<evidence type="ECO:0000313" key="7">
    <source>
        <dbReference type="Proteomes" id="UP000478837"/>
    </source>
</evidence>
<dbReference type="GO" id="GO:0033353">
    <property type="term" value="P:S-adenosylmethionine cycle"/>
    <property type="evidence" value="ECO:0007669"/>
    <property type="project" value="TreeGrafter"/>
</dbReference>
<dbReference type="PANTHER" id="PTHR23420:SF0">
    <property type="entry name" value="ADENOSYLHOMOCYSTEINASE"/>
    <property type="match status" value="1"/>
</dbReference>
<organism evidence="6 7">
    <name type="scientific">Alteromonas hispanica</name>
    <dbReference type="NCBI Taxonomy" id="315421"/>
    <lineage>
        <taxon>Bacteria</taxon>
        <taxon>Pseudomonadati</taxon>
        <taxon>Pseudomonadota</taxon>
        <taxon>Gammaproteobacteria</taxon>
        <taxon>Alteromonadales</taxon>
        <taxon>Alteromonadaceae</taxon>
        <taxon>Alteromonas/Salinimonas group</taxon>
        <taxon>Alteromonas</taxon>
    </lineage>
</organism>
<dbReference type="SMART" id="SM00997">
    <property type="entry name" value="AdoHcyase_NAD"/>
    <property type="match status" value="1"/>
</dbReference>
<dbReference type="GO" id="GO:0004013">
    <property type="term" value="F:adenosylhomocysteinase activity"/>
    <property type="evidence" value="ECO:0007669"/>
    <property type="project" value="TreeGrafter"/>
</dbReference>
<reference evidence="6 7" key="1">
    <citation type="submission" date="2020-01" db="EMBL/GenBank/DDBJ databases">
        <title>Genomes of bacteria type strains.</title>
        <authorList>
            <person name="Chen J."/>
            <person name="Zhu S."/>
            <person name="Yang J."/>
        </authorList>
    </citation>
    <scope>NUCLEOTIDE SEQUENCE [LARGE SCALE GENOMIC DNA]</scope>
    <source>
        <strain evidence="6 7">LMG 22958</strain>
    </source>
</reference>
<comment type="similarity">
    <text evidence="2">Belongs to the adenosylhomocysteinase family.</text>
</comment>
<accession>A0A6L9MXM5</accession>
<evidence type="ECO:0000256" key="1">
    <source>
        <dbReference type="ARBA" id="ARBA00001911"/>
    </source>
</evidence>
<gene>
    <name evidence="6" type="ORF">GTW09_14130</name>
</gene>